<dbReference type="InterPro" id="IPR012677">
    <property type="entry name" value="Nucleotide-bd_a/b_plait_sf"/>
</dbReference>
<evidence type="ECO:0000256" key="3">
    <source>
        <dbReference type="ARBA" id="ARBA00023274"/>
    </source>
</evidence>
<dbReference type="OrthoDB" id="9793353at2"/>
<keyword evidence="3" id="KW-0687">Ribonucleoprotein</keyword>
<dbReference type="Proteomes" id="UP000324924">
    <property type="component" value="Chromosome"/>
</dbReference>
<comment type="similarity">
    <text evidence="1">Belongs to the universal ribosomal protein uL23 family.</text>
</comment>
<dbReference type="InterPro" id="IPR012678">
    <property type="entry name" value="Ribosomal_uL23/eL15/eS24_sf"/>
</dbReference>
<dbReference type="Gene3D" id="3.30.70.330">
    <property type="match status" value="1"/>
</dbReference>
<dbReference type="KEGG" id="nabu:FZC36_00420"/>
<dbReference type="GO" id="GO:0003735">
    <property type="term" value="F:structural constituent of ribosome"/>
    <property type="evidence" value="ECO:0007669"/>
    <property type="project" value="InterPro"/>
</dbReference>
<keyword evidence="2 5" id="KW-0689">Ribosomal protein</keyword>
<dbReference type="InterPro" id="IPR013025">
    <property type="entry name" value="Ribosomal_uL23-like"/>
</dbReference>
<dbReference type="GO" id="GO:1990904">
    <property type="term" value="C:ribonucleoprotein complex"/>
    <property type="evidence" value="ECO:0007669"/>
    <property type="project" value="UniProtKB-KW"/>
</dbReference>
<dbReference type="RefSeq" id="WP_148972026.1">
    <property type="nucleotide sequence ID" value="NZ_CP043314.1"/>
</dbReference>
<proteinExistence type="inferred from homology"/>
<evidence type="ECO:0000256" key="4">
    <source>
        <dbReference type="ARBA" id="ARBA00035481"/>
    </source>
</evidence>
<evidence type="ECO:0000256" key="1">
    <source>
        <dbReference type="ARBA" id="ARBA00006700"/>
    </source>
</evidence>
<name>A0A5C0UH68_9PROT</name>
<evidence type="ECO:0000313" key="5">
    <source>
        <dbReference type="EMBL" id="QEK38903.1"/>
    </source>
</evidence>
<accession>A0A5C0UH68</accession>
<dbReference type="Pfam" id="PF00276">
    <property type="entry name" value="Ribosomal_L23"/>
    <property type="match status" value="1"/>
</dbReference>
<dbReference type="GO" id="GO:0005840">
    <property type="term" value="C:ribosome"/>
    <property type="evidence" value="ECO:0007669"/>
    <property type="project" value="UniProtKB-KW"/>
</dbReference>
<sequence>MSDNNNLNEKALDLSFFKFKGVFSSEKSSFLSRTSSYIVLKMIPSTTKVEMKVIFESLFGFSPQKIKSTNYKGKSKVFKGTKGTRKAWKKFFVKIDKENMKKFVEGVE</sequence>
<dbReference type="EMBL" id="CP043314">
    <property type="protein sequence ID" value="QEK38903.1"/>
    <property type="molecule type" value="Genomic_DNA"/>
</dbReference>
<dbReference type="GO" id="GO:0006412">
    <property type="term" value="P:translation"/>
    <property type="evidence" value="ECO:0007669"/>
    <property type="project" value="InterPro"/>
</dbReference>
<dbReference type="SUPFAM" id="SSF54189">
    <property type="entry name" value="Ribosomal proteins S24e, L23 and L15e"/>
    <property type="match status" value="1"/>
</dbReference>
<organism evidence="5 6">
    <name type="scientific">Candidatus Nesciobacter abundans</name>
    <dbReference type="NCBI Taxonomy" id="2601668"/>
    <lineage>
        <taxon>Bacteria</taxon>
        <taxon>Pseudomonadati</taxon>
        <taxon>Pseudomonadota</taxon>
        <taxon>Alphaproteobacteria</taxon>
        <taxon>Holosporales</taxon>
        <taxon>Holosporaceae</taxon>
        <taxon>Candidatus Nesciobacter</taxon>
    </lineage>
</organism>
<reference evidence="5 6" key="1">
    <citation type="submission" date="2019-08" db="EMBL/GenBank/DDBJ databases">
        <title>Highly reduced genomes of protist endosymbionts show evolutionary convergence.</title>
        <authorList>
            <person name="George E."/>
            <person name="Husnik F."/>
            <person name="Tashyreva D."/>
            <person name="Prokopchuk G."/>
            <person name="Horak A."/>
            <person name="Kwong W.K."/>
            <person name="Lukes J."/>
            <person name="Keeling P.J."/>
        </authorList>
    </citation>
    <scope>NUCLEOTIDE SEQUENCE [LARGE SCALE GENOMIC DNA]</scope>
    <source>
        <strain evidence="5">1604HC</strain>
    </source>
</reference>
<protein>
    <recommendedName>
        <fullName evidence="4">50S ribosomal protein L23</fullName>
    </recommendedName>
</protein>
<gene>
    <name evidence="5" type="primary">rplW</name>
    <name evidence="5" type="ORF">FZC36_00420</name>
</gene>
<keyword evidence="6" id="KW-1185">Reference proteome</keyword>
<dbReference type="AlphaFoldDB" id="A0A5C0UH68"/>
<evidence type="ECO:0000256" key="2">
    <source>
        <dbReference type="ARBA" id="ARBA00022980"/>
    </source>
</evidence>
<evidence type="ECO:0000313" key="6">
    <source>
        <dbReference type="Proteomes" id="UP000324924"/>
    </source>
</evidence>